<feature type="compositionally biased region" description="Basic and acidic residues" evidence="1">
    <location>
        <begin position="156"/>
        <end position="165"/>
    </location>
</feature>
<sequence length="233" mass="25171">MRELGDRGRHKNQIKMPGMISAMPAVAVRRGRKKSFGRFGLPPSHHSSLSSISGRTRSFTSRGGRGANRAFRTRRKYDSDLDRQRRRFLVYMGTLCFISGLMLLFIGVGAAVPMAQNVGLLLIGVGAVLCIIKVFCSEAHATEVPRKIIVTDVDVESNHSSKNEEDAAGEEGEAATPLEKISEFTELTIDNNVPTSPPAQDGSSTQNSVTPTSPPNSIPETAVLIGNDSGARY</sequence>
<feature type="transmembrane region" description="Helical" evidence="2">
    <location>
        <begin position="118"/>
        <end position="136"/>
    </location>
</feature>
<organism evidence="3 4">
    <name type="scientific">Oedothorax gibbosus</name>
    <dbReference type="NCBI Taxonomy" id="931172"/>
    <lineage>
        <taxon>Eukaryota</taxon>
        <taxon>Metazoa</taxon>
        <taxon>Ecdysozoa</taxon>
        <taxon>Arthropoda</taxon>
        <taxon>Chelicerata</taxon>
        <taxon>Arachnida</taxon>
        <taxon>Araneae</taxon>
        <taxon>Araneomorphae</taxon>
        <taxon>Entelegynae</taxon>
        <taxon>Araneoidea</taxon>
        <taxon>Linyphiidae</taxon>
        <taxon>Erigoninae</taxon>
        <taxon>Oedothorax</taxon>
    </lineage>
</organism>
<keyword evidence="2" id="KW-0472">Membrane</keyword>
<comment type="caution">
    <text evidence="3">The sequence shown here is derived from an EMBL/GenBank/DDBJ whole genome shotgun (WGS) entry which is preliminary data.</text>
</comment>
<keyword evidence="2" id="KW-1133">Transmembrane helix</keyword>
<evidence type="ECO:0000256" key="1">
    <source>
        <dbReference type="SAM" id="MobiDB-lite"/>
    </source>
</evidence>
<feature type="region of interest" description="Disordered" evidence="1">
    <location>
        <begin position="155"/>
        <end position="233"/>
    </location>
</feature>
<name>A0AAV6U6R8_9ARAC</name>
<accession>A0AAV6U6R8</accession>
<proteinExistence type="predicted"/>
<gene>
    <name evidence="3" type="ORF">JTE90_001839</name>
</gene>
<evidence type="ECO:0000313" key="3">
    <source>
        <dbReference type="EMBL" id="KAG8179598.1"/>
    </source>
</evidence>
<evidence type="ECO:0000313" key="4">
    <source>
        <dbReference type="Proteomes" id="UP000827092"/>
    </source>
</evidence>
<keyword evidence="4" id="KW-1185">Reference proteome</keyword>
<feature type="compositionally biased region" description="Low complexity" evidence="1">
    <location>
        <begin position="42"/>
        <end position="62"/>
    </location>
</feature>
<dbReference type="Proteomes" id="UP000827092">
    <property type="component" value="Unassembled WGS sequence"/>
</dbReference>
<reference evidence="3 4" key="1">
    <citation type="journal article" date="2022" name="Nat. Ecol. Evol.">
        <title>A masculinizing supergene underlies an exaggerated male reproductive morph in a spider.</title>
        <authorList>
            <person name="Hendrickx F."/>
            <person name="De Corte Z."/>
            <person name="Sonet G."/>
            <person name="Van Belleghem S.M."/>
            <person name="Kostlbacher S."/>
            <person name="Vangestel C."/>
        </authorList>
    </citation>
    <scope>NUCLEOTIDE SEQUENCE [LARGE SCALE GENOMIC DNA]</scope>
    <source>
        <strain evidence="3">W744_W776</strain>
    </source>
</reference>
<feature type="compositionally biased region" description="Polar residues" evidence="1">
    <location>
        <begin position="201"/>
        <end position="211"/>
    </location>
</feature>
<dbReference type="AlphaFoldDB" id="A0AAV6U6R8"/>
<feature type="region of interest" description="Disordered" evidence="1">
    <location>
        <begin position="42"/>
        <end position="71"/>
    </location>
</feature>
<evidence type="ECO:0000256" key="2">
    <source>
        <dbReference type="SAM" id="Phobius"/>
    </source>
</evidence>
<protein>
    <submittedName>
        <fullName evidence="3">Uncharacterized protein</fullName>
    </submittedName>
</protein>
<keyword evidence="2" id="KW-0812">Transmembrane</keyword>
<dbReference type="EMBL" id="JAFNEN010000616">
    <property type="protein sequence ID" value="KAG8179598.1"/>
    <property type="molecule type" value="Genomic_DNA"/>
</dbReference>
<feature type="transmembrane region" description="Helical" evidence="2">
    <location>
        <begin position="88"/>
        <end position="112"/>
    </location>
</feature>